<keyword evidence="6" id="KW-0145">Chemotaxis</keyword>
<reference evidence="19" key="1">
    <citation type="submission" date="2022-10" db="EMBL/GenBank/DDBJ databases">
        <title>Comparative genomic analysis of Cohnella hashimotonis sp. nov., isolated from the International Space Station.</title>
        <authorList>
            <person name="Simpson A."/>
            <person name="Venkateswaran K."/>
        </authorList>
    </citation>
    <scope>NUCLEOTIDE SEQUENCE</scope>
    <source>
        <strain evidence="19">DSM 28161</strain>
    </source>
</reference>
<dbReference type="InterPro" id="IPR035891">
    <property type="entry name" value="CheY-binding_CheA"/>
</dbReference>
<name>A0A9X4KZ69_9BACL</name>
<dbReference type="InterPro" id="IPR051315">
    <property type="entry name" value="Bact_Chemotaxis_CheA"/>
</dbReference>
<dbReference type="Gene3D" id="1.10.287.560">
    <property type="entry name" value="Histidine kinase CheA-like, homodimeric domain"/>
    <property type="match status" value="1"/>
</dbReference>
<comment type="function">
    <text evidence="13">Involved in the transmission of sensory signals from the chemoreceptors to the flagellar motors. CheA is autophosphorylated; it can transfer its phosphate group to either CheB or CheY.</text>
</comment>
<keyword evidence="20" id="KW-1185">Reference proteome</keyword>
<dbReference type="InterPro" id="IPR010808">
    <property type="entry name" value="CheA_P2-bd"/>
</dbReference>
<comment type="subcellular location">
    <subcellularLocation>
        <location evidence="2">Cytoplasm</location>
    </subcellularLocation>
</comment>
<keyword evidence="7 14" id="KW-0597">Phosphoprotein</keyword>
<evidence type="ECO:0000256" key="8">
    <source>
        <dbReference type="ARBA" id="ARBA00022679"/>
    </source>
</evidence>
<dbReference type="InterPro" id="IPR004105">
    <property type="entry name" value="CheA-like_dim"/>
</dbReference>
<dbReference type="GO" id="GO:0006935">
    <property type="term" value="P:chemotaxis"/>
    <property type="evidence" value="ECO:0007669"/>
    <property type="project" value="UniProtKB-KW"/>
</dbReference>
<dbReference type="Pfam" id="PF07194">
    <property type="entry name" value="P2"/>
    <property type="match status" value="1"/>
</dbReference>
<dbReference type="Gene3D" id="3.30.565.10">
    <property type="entry name" value="Histidine kinase-like ATPase, C-terminal domain"/>
    <property type="match status" value="1"/>
</dbReference>
<evidence type="ECO:0000256" key="12">
    <source>
        <dbReference type="ARBA" id="ARBA00023012"/>
    </source>
</evidence>
<keyword evidence="5" id="KW-0963">Cytoplasm</keyword>
<evidence type="ECO:0000256" key="10">
    <source>
        <dbReference type="ARBA" id="ARBA00022777"/>
    </source>
</evidence>
<dbReference type="PROSITE" id="PS50894">
    <property type="entry name" value="HPT"/>
    <property type="match status" value="1"/>
</dbReference>
<evidence type="ECO:0000256" key="14">
    <source>
        <dbReference type="PROSITE-ProRule" id="PRU00110"/>
    </source>
</evidence>
<dbReference type="InterPro" id="IPR037006">
    <property type="entry name" value="CheA-like_homodim_sf"/>
</dbReference>
<dbReference type="Pfam" id="PF02895">
    <property type="entry name" value="H-kinase_dim"/>
    <property type="match status" value="1"/>
</dbReference>
<dbReference type="InterPro" id="IPR036641">
    <property type="entry name" value="HPT_dom_sf"/>
</dbReference>
<dbReference type="SUPFAM" id="SSF47226">
    <property type="entry name" value="Histidine-containing phosphotransfer domain, HPT domain"/>
    <property type="match status" value="1"/>
</dbReference>
<dbReference type="CDD" id="cd00088">
    <property type="entry name" value="HPT"/>
    <property type="match status" value="1"/>
</dbReference>
<feature type="domain" description="Histidine kinase" evidence="16">
    <location>
        <begin position="283"/>
        <end position="534"/>
    </location>
</feature>
<dbReference type="Pfam" id="PF01584">
    <property type="entry name" value="CheW"/>
    <property type="match status" value="1"/>
</dbReference>
<feature type="domain" description="CheW-like" evidence="17">
    <location>
        <begin position="536"/>
        <end position="672"/>
    </location>
</feature>
<dbReference type="SUPFAM" id="SSF55052">
    <property type="entry name" value="CheY-binding domain of CheA"/>
    <property type="match status" value="1"/>
</dbReference>
<comment type="caution">
    <text evidence="19">The sequence shown here is derived from an EMBL/GenBank/DDBJ whole genome shotgun (WGS) entry which is preliminary data.</text>
</comment>
<dbReference type="Pfam" id="PF01627">
    <property type="entry name" value="Hpt"/>
    <property type="match status" value="1"/>
</dbReference>
<dbReference type="SUPFAM" id="SSF47384">
    <property type="entry name" value="Homodimeric domain of signal transducing histidine kinase"/>
    <property type="match status" value="1"/>
</dbReference>
<evidence type="ECO:0000256" key="13">
    <source>
        <dbReference type="ARBA" id="ARBA00035100"/>
    </source>
</evidence>
<dbReference type="PROSITE" id="PS50851">
    <property type="entry name" value="CHEW"/>
    <property type="match status" value="1"/>
</dbReference>
<dbReference type="PRINTS" id="PR00344">
    <property type="entry name" value="BCTRLSENSOR"/>
</dbReference>
<dbReference type="PANTHER" id="PTHR43395:SF10">
    <property type="entry name" value="CHEMOTAXIS PROTEIN CHEA"/>
    <property type="match status" value="1"/>
</dbReference>
<organism evidence="19 20">
    <name type="scientific">Cohnella rhizosphaerae</name>
    <dbReference type="NCBI Taxonomy" id="1457232"/>
    <lineage>
        <taxon>Bacteria</taxon>
        <taxon>Bacillati</taxon>
        <taxon>Bacillota</taxon>
        <taxon>Bacilli</taxon>
        <taxon>Bacillales</taxon>
        <taxon>Paenibacillaceae</taxon>
        <taxon>Cohnella</taxon>
    </lineage>
</organism>
<dbReference type="RefSeq" id="WP_277537753.1">
    <property type="nucleotide sequence ID" value="NZ_JAPDIA010000008.1"/>
</dbReference>
<dbReference type="GO" id="GO:0005524">
    <property type="term" value="F:ATP binding"/>
    <property type="evidence" value="ECO:0007669"/>
    <property type="project" value="UniProtKB-KW"/>
</dbReference>
<keyword evidence="9" id="KW-0547">Nucleotide-binding</keyword>
<comment type="catalytic activity">
    <reaction evidence="1">
        <text>ATP + protein L-histidine = ADP + protein N-phospho-L-histidine.</text>
        <dbReference type="EC" id="2.7.13.3"/>
    </reaction>
</comment>
<keyword evidence="8" id="KW-0808">Transferase</keyword>
<evidence type="ECO:0000256" key="3">
    <source>
        <dbReference type="ARBA" id="ARBA00012438"/>
    </source>
</evidence>
<dbReference type="Proteomes" id="UP001153404">
    <property type="component" value="Unassembled WGS sequence"/>
</dbReference>
<dbReference type="InterPro" id="IPR036061">
    <property type="entry name" value="CheW-like_dom_sf"/>
</dbReference>
<dbReference type="InterPro" id="IPR004358">
    <property type="entry name" value="Sig_transdc_His_kin-like_C"/>
</dbReference>
<evidence type="ECO:0000256" key="9">
    <source>
        <dbReference type="ARBA" id="ARBA00022741"/>
    </source>
</evidence>
<evidence type="ECO:0000259" key="16">
    <source>
        <dbReference type="PROSITE" id="PS50109"/>
    </source>
</evidence>
<evidence type="ECO:0000259" key="17">
    <source>
        <dbReference type="PROSITE" id="PS50851"/>
    </source>
</evidence>
<dbReference type="CDD" id="cd16916">
    <property type="entry name" value="HATPase_CheA-like"/>
    <property type="match status" value="1"/>
</dbReference>
<dbReference type="InterPro" id="IPR036097">
    <property type="entry name" value="HisK_dim/P_sf"/>
</dbReference>
<dbReference type="PROSITE" id="PS50109">
    <property type="entry name" value="HIS_KIN"/>
    <property type="match status" value="1"/>
</dbReference>
<dbReference type="EC" id="2.7.13.3" evidence="3"/>
<evidence type="ECO:0000256" key="4">
    <source>
        <dbReference type="ARBA" id="ARBA00021495"/>
    </source>
</evidence>
<protein>
    <recommendedName>
        <fullName evidence="4">Chemotaxis protein CheA</fullName>
        <ecNumber evidence="3">2.7.13.3</ecNumber>
    </recommendedName>
</protein>
<dbReference type="SMART" id="SM00073">
    <property type="entry name" value="HPT"/>
    <property type="match status" value="1"/>
</dbReference>
<dbReference type="InterPro" id="IPR036890">
    <property type="entry name" value="HATPase_C_sf"/>
</dbReference>
<gene>
    <name evidence="19" type="ORF">OMP40_33500</name>
</gene>
<dbReference type="Gene3D" id="1.20.120.160">
    <property type="entry name" value="HPT domain"/>
    <property type="match status" value="1"/>
</dbReference>
<dbReference type="SUPFAM" id="SSF55874">
    <property type="entry name" value="ATPase domain of HSP90 chaperone/DNA topoisomerase II/histidine kinase"/>
    <property type="match status" value="1"/>
</dbReference>
<dbReference type="PANTHER" id="PTHR43395">
    <property type="entry name" value="SENSOR HISTIDINE KINASE CHEA"/>
    <property type="match status" value="1"/>
</dbReference>
<dbReference type="GO" id="GO:0005737">
    <property type="term" value="C:cytoplasm"/>
    <property type="evidence" value="ECO:0007669"/>
    <property type="project" value="UniProtKB-SubCell"/>
</dbReference>
<feature type="region of interest" description="Disordered" evidence="15">
    <location>
        <begin position="239"/>
        <end position="283"/>
    </location>
</feature>
<dbReference type="EMBL" id="JAPDIA010000008">
    <property type="protein sequence ID" value="MDG0813662.1"/>
    <property type="molecule type" value="Genomic_DNA"/>
</dbReference>
<evidence type="ECO:0000256" key="7">
    <source>
        <dbReference type="ARBA" id="ARBA00022553"/>
    </source>
</evidence>
<dbReference type="FunFam" id="3.30.565.10:FF:000016">
    <property type="entry name" value="Chemotaxis protein CheA, putative"/>
    <property type="match status" value="1"/>
</dbReference>
<accession>A0A9X4KZ69</accession>
<dbReference type="InterPro" id="IPR002545">
    <property type="entry name" value="CheW-lke_dom"/>
</dbReference>
<keyword evidence="10" id="KW-0418">Kinase</keyword>
<evidence type="ECO:0000313" key="20">
    <source>
        <dbReference type="Proteomes" id="UP001153404"/>
    </source>
</evidence>
<dbReference type="InterPro" id="IPR003594">
    <property type="entry name" value="HATPase_dom"/>
</dbReference>
<dbReference type="AlphaFoldDB" id="A0A9X4KZ69"/>
<proteinExistence type="predicted"/>
<feature type="modified residue" description="Phosphohistidine" evidence="14">
    <location>
        <position position="51"/>
    </location>
</feature>
<dbReference type="InterPro" id="IPR008207">
    <property type="entry name" value="Sig_transdc_His_kin_Hpt_dom"/>
</dbReference>
<evidence type="ECO:0000256" key="15">
    <source>
        <dbReference type="SAM" id="MobiDB-lite"/>
    </source>
</evidence>
<keyword evidence="11" id="KW-0067">ATP-binding</keyword>
<sequence>MNPQEPSDALTDMYFLEAYQLIGQIEELALASEKSGGFSPEDIAALFRSLHTLKGSSAMMQYRRIADISHALEDVFDDLRKRHDDPRNGRPLADLVLRTVDYCRSELAHRERGLGHPGEPTALLEEAAGMRIQSGASGKQANCYSALVRFSDPCPMISVRAYQLIARLREVCLRIDHSPDNLVDDASSSEVLESLGLLVMLESDMDYSSIVTYIQNNLYIESVNVTRLISWADAREASESGRSAPTDISQAPAPQAPTSREPAPRDPQAAVPAEKTGVSPKPIASQTVSVPVAKLDRLVDLVGELVVTESVVGQSEAADPEGSGRLRQAQSQLRKITTELQDSVLSLRMVPIAALFGKMNRVARDMTAKLGKQADMIIDGEQTELDKLVIDQISDPLMHLVRNCIDHGIELPEERAAAGKPPAGIVRLRAISIGGDVMLTVEDDGRGLDRQRLLEKAQAAGLLRDVAREPSDSEIYNFIFMPGLTTREQISEFSGRGVGMDVVARNVAQVSGSIAVDSEQGRYTRFTLKIPLTLAIIDGMHLRAGLTRYTIPTVSVRESFRPAPEQIIHSPDGGRMLLSRGRCVPVLRLGPAQVDERDDGPARILVMVEQGDRAVCLEADELLGQQQIVIKPLPPLVARHLTSGKISGCTLLGDGSISLILNTGAWLAGDDRIQAERLAAVIEGNA</sequence>
<evidence type="ECO:0000259" key="18">
    <source>
        <dbReference type="PROSITE" id="PS50894"/>
    </source>
</evidence>
<evidence type="ECO:0000256" key="5">
    <source>
        <dbReference type="ARBA" id="ARBA00022490"/>
    </source>
</evidence>
<evidence type="ECO:0000256" key="11">
    <source>
        <dbReference type="ARBA" id="ARBA00022840"/>
    </source>
</evidence>
<evidence type="ECO:0000313" key="19">
    <source>
        <dbReference type="EMBL" id="MDG0813662.1"/>
    </source>
</evidence>
<dbReference type="Gene3D" id="2.30.30.40">
    <property type="entry name" value="SH3 Domains"/>
    <property type="match status" value="1"/>
</dbReference>
<evidence type="ECO:0000256" key="2">
    <source>
        <dbReference type="ARBA" id="ARBA00004496"/>
    </source>
</evidence>
<feature type="domain" description="HPt" evidence="18">
    <location>
        <begin position="3"/>
        <end position="110"/>
    </location>
</feature>
<dbReference type="SMART" id="SM00260">
    <property type="entry name" value="CheW"/>
    <property type="match status" value="1"/>
</dbReference>
<dbReference type="GO" id="GO:0000155">
    <property type="term" value="F:phosphorelay sensor kinase activity"/>
    <property type="evidence" value="ECO:0007669"/>
    <property type="project" value="InterPro"/>
</dbReference>
<dbReference type="SMART" id="SM01231">
    <property type="entry name" value="H-kinase_dim"/>
    <property type="match status" value="1"/>
</dbReference>
<dbReference type="InterPro" id="IPR005467">
    <property type="entry name" value="His_kinase_dom"/>
</dbReference>
<evidence type="ECO:0000256" key="6">
    <source>
        <dbReference type="ARBA" id="ARBA00022500"/>
    </source>
</evidence>
<evidence type="ECO:0000256" key="1">
    <source>
        <dbReference type="ARBA" id="ARBA00000085"/>
    </source>
</evidence>
<feature type="compositionally biased region" description="Polar residues" evidence="15">
    <location>
        <begin position="240"/>
        <end position="249"/>
    </location>
</feature>
<dbReference type="SMART" id="SM00387">
    <property type="entry name" value="HATPase_c"/>
    <property type="match status" value="1"/>
</dbReference>
<keyword evidence="12" id="KW-0902">Two-component regulatory system</keyword>
<dbReference type="Pfam" id="PF02518">
    <property type="entry name" value="HATPase_c"/>
    <property type="match status" value="1"/>
</dbReference>
<dbReference type="SUPFAM" id="SSF50341">
    <property type="entry name" value="CheW-like"/>
    <property type="match status" value="1"/>
</dbReference>